<organism evidence="4 5">
    <name type="scientific">Polyplosphaeria fusca</name>
    <dbReference type="NCBI Taxonomy" id="682080"/>
    <lineage>
        <taxon>Eukaryota</taxon>
        <taxon>Fungi</taxon>
        <taxon>Dikarya</taxon>
        <taxon>Ascomycota</taxon>
        <taxon>Pezizomycotina</taxon>
        <taxon>Dothideomycetes</taxon>
        <taxon>Pleosporomycetidae</taxon>
        <taxon>Pleosporales</taxon>
        <taxon>Tetraplosphaeriaceae</taxon>
        <taxon>Polyplosphaeria</taxon>
    </lineage>
</organism>
<proteinExistence type="predicted"/>
<dbReference type="OrthoDB" id="408631at2759"/>
<accession>A0A9P4RB83</accession>
<feature type="signal peptide" evidence="3">
    <location>
        <begin position="1"/>
        <end position="32"/>
    </location>
</feature>
<feature type="chain" id="PRO_5040436941" description="Vacuolar ATPase assembly protein VMA22" evidence="3">
    <location>
        <begin position="33"/>
        <end position="144"/>
    </location>
</feature>
<dbReference type="AlphaFoldDB" id="A0A9P4RB83"/>
<dbReference type="PANTHER" id="PTHR31996:SF2">
    <property type="entry name" value="COILED-COIL DOMAIN-CONTAINING PROTEIN 115"/>
    <property type="match status" value="1"/>
</dbReference>
<keyword evidence="3" id="KW-0732">Signal</keyword>
<dbReference type="GO" id="GO:1990871">
    <property type="term" value="C:Vma12-Vma22 assembly complex"/>
    <property type="evidence" value="ECO:0007669"/>
    <property type="project" value="TreeGrafter"/>
</dbReference>
<evidence type="ECO:0000313" key="5">
    <source>
        <dbReference type="Proteomes" id="UP000799444"/>
    </source>
</evidence>
<comment type="caution">
    <text evidence="4">The sequence shown here is derived from an EMBL/GenBank/DDBJ whole genome shotgun (WGS) entry which is preliminary data.</text>
</comment>
<evidence type="ECO:0000256" key="2">
    <source>
        <dbReference type="SAM" id="MobiDB-lite"/>
    </source>
</evidence>
<sequence length="144" mass="15682">MYVKWYTGRHVSSFVLLILALAAHDRFSNVEAENEDVAFSLSAPASSIRPESRPPTDTSVDGGGDESATSFEETNVNSASTAKGDLPKDPLRWFGILVPPALRQAQSAFASAVEGPIPEIATLAKDLRRQEVDIARLRKLIKKM</sequence>
<dbReference type="InterPro" id="IPR040357">
    <property type="entry name" value="Vma22/CCDC115"/>
</dbReference>
<name>A0A9P4RB83_9PLEO</name>
<evidence type="ECO:0000256" key="1">
    <source>
        <dbReference type="ARBA" id="ARBA00093634"/>
    </source>
</evidence>
<dbReference type="Proteomes" id="UP000799444">
    <property type="component" value="Unassembled WGS sequence"/>
</dbReference>
<dbReference type="Pfam" id="PF21730">
    <property type="entry name" value="Vma22_CCDC115"/>
    <property type="match status" value="1"/>
</dbReference>
<gene>
    <name evidence="4" type="ORF">EJ04DRAFT_507343</name>
</gene>
<feature type="region of interest" description="Disordered" evidence="2">
    <location>
        <begin position="41"/>
        <end position="88"/>
    </location>
</feature>
<dbReference type="PANTHER" id="PTHR31996">
    <property type="entry name" value="COILED-COIL DOMAIN-CONTAINING PROTEIN 115"/>
    <property type="match status" value="1"/>
</dbReference>
<feature type="compositionally biased region" description="Polar residues" evidence="2">
    <location>
        <begin position="67"/>
        <end position="81"/>
    </location>
</feature>
<evidence type="ECO:0000313" key="4">
    <source>
        <dbReference type="EMBL" id="KAF2741575.1"/>
    </source>
</evidence>
<dbReference type="EMBL" id="ML996097">
    <property type="protein sequence ID" value="KAF2741575.1"/>
    <property type="molecule type" value="Genomic_DNA"/>
</dbReference>
<keyword evidence="5" id="KW-1185">Reference proteome</keyword>
<dbReference type="GO" id="GO:0051082">
    <property type="term" value="F:unfolded protein binding"/>
    <property type="evidence" value="ECO:0007669"/>
    <property type="project" value="TreeGrafter"/>
</dbReference>
<dbReference type="GO" id="GO:0070072">
    <property type="term" value="P:vacuolar proton-transporting V-type ATPase complex assembly"/>
    <property type="evidence" value="ECO:0007669"/>
    <property type="project" value="InterPro"/>
</dbReference>
<reference evidence="4" key="1">
    <citation type="journal article" date="2020" name="Stud. Mycol.">
        <title>101 Dothideomycetes genomes: a test case for predicting lifestyles and emergence of pathogens.</title>
        <authorList>
            <person name="Haridas S."/>
            <person name="Albert R."/>
            <person name="Binder M."/>
            <person name="Bloem J."/>
            <person name="Labutti K."/>
            <person name="Salamov A."/>
            <person name="Andreopoulos B."/>
            <person name="Baker S."/>
            <person name="Barry K."/>
            <person name="Bills G."/>
            <person name="Bluhm B."/>
            <person name="Cannon C."/>
            <person name="Castanera R."/>
            <person name="Culley D."/>
            <person name="Daum C."/>
            <person name="Ezra D."/>
            <person name="Gonzalez J."/>
            <person name="Henrissat B."/>
            <person name="Kuo A."/>
            <person name="Liang C."/>
            <person name="Lipzen A."/>
            <person name="Lutzoni F."/>
            <person name="Magnuson J."/>
            <person name="Mondo S."/>
            <person name="Nolan M."/>
            <person name="Ohm R."/>
            <person name="Pangilinan J."/>
            <person name="Park H.-J."/>
            <person name="Ramirez L."/>
            <person name="Alfaro M."/>
            <person name="Sun H."/>
            <person name="Tritt A."/>
            <person name="Yoshinaga Y."/>
            <person name="Zwiers L.-H."/>
            <person name="Turgeon B."/>
            <person name="Goodwin S."/>
            <person name="Spatafora J."/>
            <person name="Crous P."/>
            <person name="Grigoriev I."/>
        </authorList>
    </citation>
    <scope>NUCLEOTIDE SEQUENCE</scope>
    <source>
        <strain evidence="4">CBS 125425</strain>
    </source>
</reference>
<evidence type="ECO:0000256" key="3">
    <source>
        <dbReference type="SAM" id="SignalP"/>
    </source>
</evidence>
<protein>
    <recommendedName>
        <fullName evidence="1">Vacuolar ATPase assembly protein VMA22</fullName>
    </recommendedName>
</protein>